<dbReference type="AlphaFoldDB" id="A0AAD2DDF3"/>
<protein>
    <recommendedName>
        <fullName evidence="2">ClpX-type ZB domain-containing protein</fullName>
    </recommendedName>
</protein>
<proteinExistence type="inferred from homology"/>
<comment type="similarity">
    <text evidence="1">Belongs to the ClpX chaperone family.</text>
</comment>
<organism evidence="3 4">
    <name type="scientific">Clostridium neonatale</name>
    <dbReference type="NCBI Taxonomy" id="137838"/>
    <lineage>
        <taxon>Bacteria</taxon>
        <taxon>Bacillati</taxon>
        <taxon>Bacillota</taxon>
        <taxon>Clostridia</taxon>
        <taxon>Eubacteriales</taxon>
        <taxon>Clostridiaceae</taxon>
        <taxon>Clostridium</taxon>
    </lineage>
</organism>
<keyword evidence="1" id="KW-0143">Chaperone</keyword>
<dbReference type="EMBL" id="CAMTCP010000050">
    <property type="protein sequence ID" value="CAI3543870.1"/>
    <property type="molecule type" value="Genomic_DNA"/>
</dbReference>
<evidence type="ECO:0000259" key="2">
    <source>
        <dbReference type="PROSITE" id="PS51902"/>
    </source>
</evidence>
<dbReference type="PROSITE" id="PS51902">
    <property type="entry name" value="CLPX_ZB"/>
    <property type="match status" value="1"/>
</dbReference>
<dbReference type="RefSeq" id="WP_317049024.1">
    <property type="nucleotide sequence ID" value="NZ_CAMRXC010000043.1"/>
</dbReference>
<dbReference type="GO" id="GO:0006457">
    <property type="term" value="P:protein folding"/>
    <property type="evidence" value="ECO:0007669"/>
    <property type="project" value="UniProtKB-UniRule"/>
</dbReference>
<dbReference type="GO" id="GO:0051082">
    <property type="term" value="F:unfolded protein binding"/>
    <property type="evidence" value="ECO:0007669"/>
    <property type="project" value="UniProtKB-UniRule"/>
</dbReference>
<feature type="binding site" evidence="1">
    <location>
        <position position="29"/>
    </location>
    <ligand>
        <name>Zn(2+)</name>
        <dbReference type="ChEBI" id="CHEBI:29105"/>
    </ligand>
</feature>
<evidence type="ECO:0000313" key="3">
    <source>
        <dbReference type="EMBL" id="CAI3543870.1"/>
    </source>
</evidence>
<feature type="binding site" evidence="1">
    <location>
        <position position="7"/>
    </location>
    <ligand>
        <name>Zn(2+)</name>
        <dbReference type="ChEBI" id="CHEBI:29105"/>
    </ligand>
</feature>
<name>A0AAD2DDF3_9CLOT</name>
<dbReference type="InterPro" id="IPR038366">
    <property type="entry name" value="Znf_CppX_C4_sf"/>
</dbReference>
<keyword evidence="1" id="KW-0479">Metal-binding</keyword>
<dbReference type="Gene3D" id="6.20.220.10">
    <property type="entry name" value="ClpX chaperone, C4-type zinc finger domain"/>
    <property type="match status" value="1"/>
</dbReference>
<dbReference type="SMART" id="SM00994">
    <property type="entry name" value="zf-C4_ClpX"/>
    <property type="match status" value="1"/>
</dbReference>
<sequence>MHKCDFCGKEQTEVKIMITGKGVDICDKCVLLCMDILTDEILNDSKRIKFDKSEVEQ</sequence>
<evidence type="ECO:0000313" key="4">
    <source>
        <dbReference type="Proteomes" id="UP001189143"/>
    </source>
</evidence>
<gene>
    <name evidence="3" type="ORF">CNEO2_1450002</name>
</gene>
<evidence type="ECO:0000256" key="1">
    <source>
        <dbReference type="PROSITE-ProRule" id="PRU01250"/>
    </source>
</evidence>
<dbReference type="GO" id="GO:0008270">
    <property type="term" value="F:zinc ion binding"/>
    <property type="evidence" value="ECO:0007669"/>
    <property type="project" value="UniProtKB-UniRule"/>
</dbReference>
<accession>A0AAD2DDF3</accession>
<comment type="caution">
    <text evidence="3">The sequence shown here is derived from an EMBL/GenBank/DDBJ whole genome shotgun (WGS) entry which is preliminary data.</text>
</comment>
<dbReference type="GO" id="GO:0046983">
    <property type="term" value="F:protein dimerization activity"/>
    <property type="evidence" value="ECO:0007669"/>
    <property type="project" value="UniProtKB-UniRule"/>
</dbReference>
<dbReference type="InterPro" id="IPR010603">
    <property type="entry name" value="Znf_CppX_C4"/>
</dbReference>
<keyword evidence="1" id="KW-0862">Zinc</keyword>
<feature type="binding site" evidence="1">
    <location>
        <position position="26"/>
    </location>
    <ligand>
        <name>Zn(2+)</name>
        <dbReference type="ChEBI" id="CHEBI:29105"/>
    </ligand>
</feature>
<reference evidence="3" key="1">
    <citation type="submission" date="2022-10" db="EMBL/GenBank/DDBJ databases">
        <authorList>
            <person name="Aires J."/>
            <person name="Mesa V."/>
        </authorList>
    </citation>
    <scope>NUCLEOTIDE SEQUENCE</scope>
    <source>
        <strain evidence="3">Clostridium neonatale JD116</strain>
    </source>
</reference>
<dbReference type="Proteomes" id="UP001189143">
    <property type="component" value="Unassembled WGS sequence"/>
</dbReference>
<feature type="binding site" evidence="1">
    <location>
        <position position="4"/>
    </location>
    <ligand>
        <name>Zn(2+)</name>
        <dbReference type="ChEBI" id="CHEBI:29105"/>
    </ligand>
</feature>
<dbReference type="Pfam" id="PF06689">
    <property type="entry name" value="zf-C4_ClpX"/>
    <property type="match status" value="1"/>
</dbReference>
<dbReference type="InterPro" id="IPR059188">
    <property type="entry name" value="Znf_CLPX-like"/>
</dbReference>
<dbReference type="SUPFAM" id="SSF57716">
    <property type="entry name" value="Glucocorticoid receptor-like (DNA-binding domain)"/>
    <property type="match status" value="1"/>
</dbReference>
<feature type="domain" description="ClpX-type ZB" evidence="2">
    <location>
        <begin position="1"/>
        <end position="45"/>
    </location>
</feature>